<feature type="zinc finger region" description="C3H1-type" evidence="5">
    <location>
        <begin position="113"/>
        <end position="140"/>
    </location>
</feature>
<evidence type="ECO:0000313" key="8">
    <source>
        <dbReference type="EMBL" id="CDJ69429.1"/>
    </source>
</evidence>
<accession>U6N3W5</accession>
<dbReference type="Pfam" id="PF00642">
    <property type="entry name" value="zf-CCCH"/>
    <property type="match status" value="1"/>
</dbReference>
<dbReference type="VEuPathDB" id="ToxoDB:ENH_00068400"/>
<evidence type="ECO:0000256" key="2">
    <source>
        <dbReference type="ARBA" id="ARBA00022737"/>
    </source>
</evidence>
<evidence type="ECO:0000259" key="7">
    <source>
        <dbReference type="PROSITE" id="PS50103"/>
    </source>
</evidence>
<dbReference type="EMBL" id="HG725721">
    <property type="protein sequence ID" value="CDJ69429.1"/>
    <property type="molecule type" value="Genomic_DNA"/>
</dbReference>
<dbReference type="GO" id="GO:0008270">
    <property type="term" value="F:zinc ion binding"/>
    <property type="evidence" value="ECO:0007669"/>
    <property type="project" value="UniProtKB-KW"/>
</dbReference>
<dbReference type="SMART" id="SM00356">
    <property type="entry name" value="ZnF_C3H1"/>
    <property type="match status" value="3"/>
</dbReference>
<sequence>MSYSASSAQRGLTSPSGVSECSESTNVGLLTAGMDRSCEDTVSLSSHSTVSSFPGSRPSPGDERRSSSTPSGATDQHFDSTTDLKNQLLSLSHPLLSCLPLEHTIVADRRRVFHKTQLCRHLASGYCRNGLDCPFAHSETELRPAPHLSKTMMCPAVKAGGLCPRVLAGGNCSFAHSRHELRRTANHYKTNMCRSWLSGNCLKDDKCTHAHGELELLFYRHRALQSGRRDFLDERETARIGKVPTLRSSSPSKCSPKQLSAARNCIAGPSPQKKPLTQQLNSGSFAGCPPRKGYTGSVPAVQQVEHSSRKSLTQQPPALPVPAVYPASPDVLSEAAALLQLASQLQALALSQSRENQAL</sequence>
<feature type="region of interest" description="Disordered" evidence="6">
    <location>
        <begin position="40"/>
        <end position="79"/>
    </location>
</feature>
<dbReference type="Proteomes" id="UP000030754">
    <property type="component" value="Unassembled WGS sequence"/>
</dbReference>
<dbReference type="Gene3D" id="4.10.1000.10">
    <property type="entry name" value="Zinc finger, CCCH-type"/>
    <property type="match status" value="3"/>
</dbReference>
<reference evidence="8" key="2">
    <citation type="submission" date="2013-10" db="EMBL/GenBank/DDBJ databases">
        <authorList>
            <person name="Aslett M."/>
        </authorList>
    </citation>
    <scope>NUCLEOTIDE SEQUENCE [LARGE SCALE GENOMIC DNA]</scope>
    <source>
        <strain evidence="8">Houghton</strain>
    </source>
</reference>
<keyword evidence="4 5" id="KW-0862">Zinc</keyword>
<keyword evidence="3 5" id="KW-0863">Zinc-finger</keyword>
<dbReference type="AlphaFoldDB" id="U6N3W5"/>
<reference evidence="8" key="1">
    <citation type="submission" date="2013-10" db="EMBL/GenBank/DDBJ databases">
        <title>Genomic analysis of the causative agents of coccidiosis in chickens.</title>
        <authorList>
            <person name="Reid A.J."/>
            <person name="Blake D."/>
            <person name="Billington K."/>
            <person name="Browne H."/>
            <person name="Dunn M."/>
            <person name="Hung S."/>
            <person name="Kawahara F."/>
            <person name="Miranda-Saavedra D."/>
            <person name="Mourier T."/>
            <person name="Nagra H."/>
            <person name="Otto T.D."/>
            <person name="Rawlings N."/>
            <person name="Sanchez A."/>
            <person name="Sanders M."/>
            <person name="Subramaniam C."/>
            <person name="Tay Y."/>
            <person name="Dear P."/>
            <person name="Doerig C."/>
            <person name="Gruber A."/>
            <person name="Parkinson J."/>
            <person name="Shirley M."/>
            <person name="Wan K.L."/>
            <person name="Berriman M."/>
            <person name="Tomley F."/>
            <person name="Pain A."/>
        </authorList>
    </citation>
    <scope>NUCLEOTIDE SEQUENCE [LARGE SCALE GENOMIC DNA]</scope>
    <source>
        <strain evidence="8">Houghton</strain>
    </source>
</reference>
<feature type="compositionally biased region" description="Low complexity" evidence="6">
    <location>
        <begin position="41"/>
        <end position="52"/>
    </location>
</feature>
<feature type="zinc finger region" description="C3H1-type" evidence="5">
    <location>
        <begin position="188"/>
        <end position="214"/>
    </location>
</feature>
<keyword evidence="9" id="KW-1185">Reference proteome</keyword>
<dbReference type="InterPro" id="IPR045877">
    <property type="entry name" value="ZFP36-like"/>
</dbReference>
<dbReference type="PROSITE" id="PS50103">
    <property type="entry name" value="ZF_C3H1"/>
    <property type="match status" value="2"/>
</dbReference>
<evidence type="ECO:0000256" key="5">
    <source>
        <dbReference type="PROSITE-ProRule" id="PRU00723"/>
    </source>
</evidence>
<dbReference type="SUPFAM" id="SSF90229">
    <property type="entry name" value="CCCH zinc finger"/>
    <property type="match status" value="3"/>
</dbReference>
<feature type="domain" description="C3H1-type" evidence="7">
    <location>
        <begin position="188"/>
        <end position="214"/>
    </location>
</feature>
<evidence type="ECO:0000256" key="4">
    <source>
        <dbReference type="ARBA" id="ARBA00022833"/>
    </source>
</evidence>
<dbReference type="InterPro" id="IPR000571">
    <property type="entry name" value="Znf_CCCH"/>
</dbReference>
<dbReference type="PANTHER" id="PTHR12547:SF18">
    <property type="entry name" value="PROTEIN TIS11"/>
    <property type="match status" value="1"/>
</dbReference>
<keyword evidence="1 5" id="KW-0479">Metal-binding</keyword>
<feature type="domain" description="C3H1-type" evidence="7">
    <location>
        <begin position="113"/>
        <end position="140"/>
    </location>
</feature>
<dbReference type="GO" id="GO:0003729">
    <property type="term" value="F:mRNA binding"/>
    <property type="evidence" value="ECO:0007669"/>
    <property type="project" value="InterPro"/>
</dbReference>
<evidence type="ECO:0000313" key="9">
    <source>
        <dbReference type="Proteomes" id="UP000030754"/>
    </source>
</evidence>
<name>U6N3W5_9EIME</name>
<evidence type="ECO:0000256" key="1">
    <source>
        <dbReference type="ARBA" id="ARBA00022723"/>
    </source>
</evidence>
<dbReference type="PANTHER" id="PTHR12547">
    <property type="entry name" value="CCCH ZINC FINGER/TIS11-RELATED"/>
    <property type="match status" value="1"/>
</dbReference>
<proteinExistence type="predicted"/>
<dbReference type="GeneID" id="25476973"/>
<organism evidence="8 9">
    <name type="scientific">Eimeria necatrix</name>
    <dbReference type="NCBI Taxonomy" id="51315"/>
    <lineage>
        <taxon>Eukaryota</taxon>
        <taxon>Sar</taxon>
        <taxon>Alveolata</taxon>
        <taxon>Apicomplexa</taxon>
        <taxon>Conoidasida</taxon>
        <taxon>Coccidia</taxon>
        <taxon>Eucoccidiorida</taxon>
        <taxon>Eimeriorina</taxon>
        <taxon>Eimeriidae</taxon>
        <taxon>Eimeria</taxon>
    </lineage>
</organism>
<evidence type="ECO:0000256" key="6">
    <source>
        <dbReference type="SAM" id="MobiDB-lite"/>
    </source>
</evidence>
<dbReference type="RefSeq" id="XP_013437896.1">
    <property type="nucleotide sequence ID" value="XM_013582442.1"/>
</dbReference>
<feature type="region of interest" description="Disordered" evidence="6">
    <location>
        <begin position="1"/>
        <end position="23"/>
    </location>
</feature>
<gene>
    <name evidence="8" type="ORF">ENH_00068400</name>
</gene>
<protein>
    <submittedName>
        <fullName evidence="8">Zinc finger (CCCH type) protein, putative</fullName>
    </submittedName>
</protein>
<evidence type="ECO:0000256" key="3">
    <source>
        <dbReference type="ARBA" id="ARBA00022771"/>
    </source>
</evidence>
<dbReference type="InterPro" id="IPR036855">
    <property type="entry name" value="Znf_CCCH_sf"/>
</dbReference>
<keyword evidence="2" id="KW-0677">Repeat</keyword>
<dbReference type="OrthoDB" id="410307at2759"/>